<dbReference type="EMBL" id="MF173622">
    <property type="protein sequence ID" value="AVJ52266.1"/>
    <property type="molecule type" value="Genomic_DNA"/>
</dbReference>
<geneLocation type="mitochondrion" evidence="2"/>
<name>A0A2P1CLZ5_9HEMI</name>
<gene>
    <name evidence="2" type="primary">ATP8</name>
</gene>
<reference evidence="2" key="1">
    <citation type="journal article" date="2018" name="Cladistics">
        <title>Phylogeny and the colourful history of jewel bugs (Insecta: Hemiptera: Scutelleridae).</title>
        <authorList>
            <person name="Wu Y."/>
            <person name="Redei D."/>
            <person name="Eger J."/>
            <person name="Wang Y."/>
            <person name="Wu H."/>
            <person name="Carapezza A."/>
            <person name="Kment P."/>
            <person name="Cai B."/>
            <person name="Sun X."/>
            <person name="Guo P."/>
            <person name="Luo J."/>
            <person name="Xie Q."/>
        </authorList>
    </citation>
    <scope>NUCLEOTIDE SEQUENCE</scope>
</reference>
<keyword evidence="1" id="KW-0812">Transmembrane</keyword>
<keyword evidence="2" id="KW-0496">Mitochondrion</keyword>
<evidence type="ECO:0000256" key="1">
    <source>
        <dbReference type="SAM" id="Phobius"/>
    </source>
</evidence>
<organism evidence="2">
    <name type="scientific">Calliphara nobilis</name>
    <dbReference type="NCBI Taxonomy" id="696912"/>
    <lineage>
        <taxon>Eukaryota</taxon>
        <taxon>Metazoa</taxon>
        <taxon>Ecdysozoa</taxon>
        <taxon>Arthropoda</taxon>
        <taxon>Hexapoda</taxon>
        <taxon>Insecta</taxon>
        <taxon>Pterygota</taxon>
        <taxon>Neoptera</taxon>
        <taxon>Paraneoptera</taxon>
        <taxon>Hemiptera</taxon>
        <taxon>Heteroptera</taxon>
        <taxon>Panheteroptera</taxon>
        <taxon>Pentatomomorpha</taxon>
        <taxon>Pentatomoidea</taxon>
        <taxon>Scutelleridae</taxon>
        <taxon>Scutellerinae</taxon>
        <taxon>Calliphara</taxon>
    </lineage>
</organism>
<feature type="transmembrane region" description="Helical" evidence="1">
    <location>
        <begin position="6"/>
        <end position="28"/>
    </location>
</feature>
<keyword evidence="1" id="KW-1133">Transmembrane helix</keyword>
<keyword evidence="1" id="KW-0472">Membrane</keyword>
<dbReference type="AlphaFoldDB" id="A0A2P1CLZ5"/>
<protein>
    <submittedName>
        <fullName evidence="2">ATP synthase F0 subunit 8</fullName>
    </submittedName>
</protein>
<accession>A0A2P1CLZ5</accession>
<sequence length="52" mass="6463">MPQMAPLYWEILFIMFLTSMMVMMTIIFHMPWNKIKSNNINKKTIKQINWKW</sequence>
<evidence type="ECO:0000313" key="2">
    <source>
        <dbReference type="EMBL" id="AVJ52266.1"/>
    </source>
</evidence>
<proteinExistence type="predicted"/>